<evidence type="ECO:0000313" key="3">
    <source>
        <dbReference type="EMBL" id="KAL3695396.1"/>
    </source>
</evidence>
<comment type="caution">
    <text evidence="3">The sequence shown here is derived from an EMBL/GenBank/DDBJ whole genome shotgun (WGS) entry which is preliminary data.</text>
</comment>
<dbReference type="Proteomes" id="UP001633002">
    <property type="component" value="Unassembled WGS sequence"/>
</dbReference>
<reference evidence="3 4" key="1">
    <citation type="submission" date="2024-09" db="EMBL/GenBank/DDBJ databases">
        <title>Chromosome-scale assembly of Riccia sorocarpa.</title>
        <authorList>
            <person name="Paukszto L."/>
        </authorList>
    </citation>
    <scope>NUCLEOTIDE SEQUENCE [LARGE SCALE GENOMIC DNA]</scope>
    <source>
        <strain evidence="3">LP-2024</strain>
        <tissue evidence="3">Aerial parts of the thallus</tissue>
    </source>
</reference>
<evidence type="ECO:0000313" key="4">
    <source>
        <dbReference type="Proteomes" id="UP001633002"/>
    </source>
</evidence>
<proteinExistence type="predicted"/>
<accession>A0ABD3HZB3</accession>
<feature type="coiled-coil region" evidence="1">
    <location>
        <begin position="491"/>
        <end position="581"/>
    </location>
</feature>
<keyword evidence="4" id="KW-1185">Reference proteome</keyword>
<feature type="region of interest" description="Disordered" evidence="2">
    <location>
        <begin position="358"/>
        <end position="390"/>
    </location>
</feature>
<dbReference type="AlphaFoldDB" id="A0ABD3HZB3"/>
<sequence>MGSSTVATEGLGLRQRTLDLMDPSFLAQYSSPCHRAMMSICQFVPYGFKEFKDLDEVEFSTLRQFGMLPYVSSLQRHCVPADIFYWGVFNTDVSDERLLVTGTDGRTNVIGWAEIMTAFGGDHSEEDEFRGVKIMHRQLAPYKPAEFLPESVEKNLNKELVSGKDYEEVLYYREAAPYGPTYYLMTLIAEVFWSASRSNRFLMPMVYAYLRVLHGHPYNWAKAVLKSLKAEIGYLQKESRVVKDTRKPVQVVWAPVFCHLLYTFRHRIFSGCSLAEPEQWVHWKLMTKEGDLSLTDLAEKFTDPITDLTSLRDLCKLQDPDSLPEADILAPTVGDAKKQTPIKKKARPTAIIIDSGDERKPVAKRRKPNTPGPRVRFTDRPTMSIAGRGTPTAIRNLNDMAAVVCDDIKLTLEKRYASLASQLGPQSSEWKNKFEALQKSKAEGDAHSAAVIKAHEQKELTLNSELATLHEAEKKPMTCRRLEFAKLKDSRATWESEKAKLTADLTSAKTELQRALIASERYKRSMDTEMDTSAKVQLEKERLQDEISTLKFNLERAEKTQTSAQQELAQARVQLRRFQVQGEPSSAPDPAT</sequence>
<dbReference type="EMBL" id="JBJQOH010000002">
    <property type="protein sequence ID" value="KAL3695396.1"/>
    <property type="molecule type" value="Genomic_DNA"/>
</dbReference>
<organism evidence="3 4">
    <name type="scientific">Riccia sorocarpa</name>
    <dbReference type="NCBI Taxonomy" id="122646"/>
    <lineage>
        <taxon>Eukaryota</taxon>
        <taxon>Viridiplantae</taxon>
        <taxon>Streptophyta</taxon>
        <taxon>Embryophyta</taxon>
        <taxon>Marchantiophyta</taxon>
        <taxon>Marchantiopsida</taxon>
        <taxon>Marchantiidae</taxon>
        <taxon>Marchantiales</taxon>
        <taxon>Ricciaceae</taxon>
        <taxon>Riccia</taxon>
    </lineage>
</organism>
<name>A0ABD3HZB3_9MARC</name>
<gene>
    <name evidence="3" type="ORF">R1sor_009472</name>
</gene>
<evidence type="ECO:0000256" key="2">
    <source>
        <dbReference type="SAM" id="MobiDB-lite"/>
    </source>
</evidence>
<keyword evidence="1" id="KW-0175">Coiled coil</keyword>
<protein>
    <recommendedName>
        <fullName evidence="5">Aminotransferase-like plant mobile domain-containing protein</fullName>
    </recommendedName>
</protein>
<evidence type="ECO:0000256" key="1">
    <source>
        <dbReference type="SAM" id="Coils"/>
    </source>
</evidence>
<evidence type="ECO:0008006" key="5">
    <source>
        <dbReference type="Google" id="ProtNLM"/>
    </source>
</evidence>